<evidence type="ECO:0000313" key="2">
    <source>
        <dbReference type="Proteomes" id="UP000436825"/>
    </source>
</evidence>
<comment type="caution">
    <text evidence="1">The sequence shown here is derived from an EMBL/GenBank/DDBJ whole genome shotgun (WGS) entry which is preliminary data.</text>
</comment>
<dbReference type="EMBL" id="WCRW01000035">
    <property type="protein sequence ID" value="KAB4450124.1"/>
    <property type="molecule type" value="Genomic_DNA"/>
</dbReference>
<dbReference type="Pfam" id="PF14305">
    <property type="entry name" value="ATPgrasp_TupA"/>
    <property type="match status" value="1"/>
</dbReference>
<dbReference type="InterPro" id="IPR029465">
    <property type="entry name" value="ATPgrasp_TupA"/>
</dbReference>
<evidence type="ECO:0008006" key="3">
    <source>
        <dbReference type="Google" id="ProtNLM"/>
    </source>
</evidence>
<sequence>MNDKMKVLLQPSRLIAAFMARYCTWLPEDIFLRCRYRLLMHKKLHLDNPVTFTEKIQWLKLYNRKPLYTKMVDKYEVKEYVAQRIGEQYVIPTLGVWNKFDDIDFSQLPDQFVLKSTNGGGGTGVVICKDKSKLDKETAKQLLDTSMNVSADMLQGEWVYKGIKPRIIAEKFMAPVKNPAPADLPDYKFFCFNGEPKYCQVIRDRRSKETIDFYDMEWKHQEFVGLNPNISNGIAPVECPKHFDEMKDICRKLAENIPFVRVDLYVIDNKEYFGELTFYPNSGFGKFTPEEWNDKLGDLLTLPNEICVGG</sequence>
<gene>
    <name evidence="1" type="ORF">GAN75_26530</name>
</gene>
<proteinExistence type="predicted"/>
<name>A0A7J5JFG2_BACT4</name>
<dbReference type="AlphaFoldDB" id="A0A7J5JFG2"/>
<accession>A0A7J5JFG2</accession>
<reference evidence="1 2" key="1">
    <citation type="journal article" date="2019" name="Nat. Med.">
        <title>A library of human gut bacterial isolates paired with longitudinal multiomics data enables mechanistic microbiome research.</title>
        <authorList>
            <person name="Poyet M."/>
            <person name="Groussin M."/>
            <person name="Gibbons S.M."/>
            <person name="Avila-Pacheco J."/>
            <person name="Jiang X."/>
            <person name="Kearney S.M."/>
            <person name="Perrotta A.R."/>
            <person name="Berdy B."/>
            <person name="Zhao S."/>
            <person name="Lieberman T.D."/>
            <person name="Swanson P.K."/>
            <person name="Smith M."/>
            <person name="Roesemann S."/>
            <person name="Alexander J.E."/>
            <person name="Rich S.A."/>
            <person name="Livny J."/>
            <person name="Vlamakis H."/>
            <person name="Clish C."/>
            <person name="Bullock K."/>
            <person name="Deik A."/>
            <person name="Scott J."/>
            <person name="Pierce K.A."/>
            <person name="Xavier R.J."/>
            <person name="Alm E.J."/>
        </authorList>
    </citation>
    <scope>NUCLEOTIDE SEQUENCE [LARGE SCALE GENOMIC DNA]</scope>
    <source>
        <strain evidence="1 2">BIOML-A160</strain>
    </source>
</reference>
<organism evidence="1 2">
    <name type="scientific">Bacteroides thetaiotaomicron</name>
    <dbReference type="NCBI Taxonomy" id="818"/>
    <lineage>
        <taxon>Bacteria</taxon>
        <taxon>Pseudomonadati</taxon>
        <taxon>Bacteroidota</taxon>
        <taxon>Bacteroidia</taxon>
        <taxon>Bacteroidales</taxon>
        <taxon>Bacteroidaceae</taxon>
        <taxon>Bacteroides</taxon>
    </lineage>
</organism>
<dbReference type="SUPFAM" id="SSF56059">
    <property type="entry name" value="Glutathione synthetase ATP-binding domain-like"/>
    <property type="match status" value="1"/>
</dbReference>
<evidence type="ECO:0000313" key="1">
    <source>
        <dbReference type="EMBL" id="KAB4450124.1"/>
    </source>
</evidence>
<protein>
    <recommendedName>
        <fullName evidence="3">Glycosyl transferase</fullName>
    </recommendedName>
</protein>
<dbReference type="Proteomes" id="UP000436825">
    <property type="component" value="Unassembled WGS sequence"/>
</dbReference>